<dbReference type="WBParaSite" id="ALUE_0002306301-mRNA-1">
    <property type="protein sequence ID" value="ALUE_0002306301-mRNA-1"/>
    <property type="gene ID" value="ALUE_0002306301"/>
</dbReference>
<sequence>MKDEKAKRLQGRQVGQKASTEKRNPLEGIKLKKVPRTESESSASGTPSSSRRGTLTELPEFVRRSSGVSGDVSRKGSLVRRSSVDMRCESISEILEKTSTPLVPTGPVGPPHIAEIPENVTVPENETAILKCKVQGNPVPTVKWSKGLREVSSNISFLLATIICYFNVFLKGKGK</sequence>
<dbReference type="InterPro" id="IPR013098">
    <property type="entry name" value="Ig_I-set"/>
</dbReference>
<keyword evidence="2" id="KW-1133">Transmembrane helix</keyword>
<name>A0A0M3IWD5_ASCLU</name>
<dbReference type="AlphaFoldDB" id="A0A0M3IWD5"/>
<dbReference type="Pfam" id="PF07679">
    <property type="entry name" value="I-set"/>
    <property type="match status" value="1"/>
</dbReference>
<evidence type="ECO:0000313" key="5">
    <source>
        <dbReference type="WBParaSite" id="ALUE_0002306301-mRNA-1"/>
    </source>
</evidence>
<evidence type="ECO:0000313" key="4">
    <source>
        <dbReference type="Proteomes" id="UP000036681"/>
    </source>
</evidence>
<feature type="compositionally biased region" description="Low complexity" evidence="1">
    <location>
        <begin position="40"/>
        <end position="53"/>
    </location>
</feature>
<proteinExistence type="predicted"/>
<dbReference type="PROSITE" id="PS50835">
    <property type="entry name" value="IG_LIKE"/>
    <property type="match status" value="1"/>
</dbReference>
<evidence type="ECO:0000259" key="3">
    <source>
        <dbReference type="PROSITE" id="PS50835"/>
    </source>
</evidence>
<protein>
    <submittedName>
        <fullName evidence="5">Ig-like domain-containing protein</fullName>
    </submittedName>
</protein>
<feature type="domain" description="Ig-like" evidence="3">
    <location>
        <begin position="111"/>
        <end position="146"/>
    </location>
</feature>
<keyword evidence="4" id="KW-1185">Reference proteome</keyword>
<dbReference type="InterPro" id="IPR036179">
    <property type="entry name" value="Ig-like_dom_sf"/>
</dbReference>
<organism evidence="4 5">
    <name type="scientific">Ascaris lumbricoides</name>
    <name type="common">Giant roundworm</name>
    <dbReference type="NCBI Taxonomy" id="6252"/>
    <lineage>
        <taxon>Eukaryota</taxon>
        <taxon>Metazoa</taxon>
        <taxon>Ecdysozoa</taxon>
        <taxon>Nematoda</taxon>
        <taxon>Chromadorea</taxon>
        <taxon>Rhabditida</taxon>
        <taxon>Spirurina</taxon>
        <taxon>Ascaridomorpha</taxon>
        <taxon>Ascaridoidea</taxon>
        <taxon>Ascarididae</taxon>
        <taxon>Ascaris</taxon>
    </lineage>
</organism>
<evidence type="ECO:0000256" key="2">
    <source>
        <dbReference type="SAM" id="Phobius"/>
    </source>
</evidence>
<feature type="region of interest" description="Disordered" evidence="1">
    <location>
        <begin position="1"/>
        <end position="76"/>
    </location>
</feature>
<dbReference type="InterPro" id="IPR013783">
    <property type="entry name" value="Ig-like_fold"/>
</dbReference>
<evidence type="ECO:0000256" key="1">
    <source>
        <dbReference type="SAM" id="MobiDB-lite"/>
    </source>
</evidence>
<dbReference type="SUPFAM" id="SSF48726">
    <property type="entry name" value="Immunoglobulin"/>
    <property type="match status" value="1"/>
</dbReference>
<dbReference type="Proteomes" id="UP000036681">
    <property type="component" value="Unplaced"/>
</dbReference>
<accession>A0A0M3IWD5</accession>
<keyword evidence="2" id="KW-0812">Transmembrane</keyword>
<dbReference type="Gene3D" id="2.60.40.10">
    <property type="entry name" value="Immunoglobulins"/>
    <property type="match status" value="1"/>
</dbReference>
<dbReference type="InterPro" id="IPR007110">
    <property type="entry name" value="Ig-like_dom"/>
</dbReference>
<keyword evidence="2" id="KW-0472">Membrane</keyword>
<feature type="transmembrane region" description="Helical" evidence="2">
    <location>
        <begin position="151"/>
        <end position="170"/>
    </location>
</feature>
<reference evidence="5" key="1">
    <citation type="submission" date="2017-02" db="UniProtKB">
        <authorList>
            <consortium name="WormBaseParasite"/>
        </authorList>
    </citation>
    <scope>IDENTIFICATION</scope>
</reference>